<gene>
    <name evidence="6" type="primary">mngB_1</name>
    <name evidence="6" type="ORF">Mgrana_02256</name>
</gene>
<evidence type="ECO:0000256" key="3">
    <source>
        <dbReference type="ARBA" id="ARBA00022801"/>
    </source>
</evidence>
<accession>A0A399F6T3</accession>
<keyword evidence="2" id="KW-0479">Metal-binding</keyword>
<dbReference type="RefSeq" id="WP_119357728.1">
    <property type="nucleotide sequence ID" value="NZ_BJXM01000001.1"/>
</dbReference>
<name>A0A399F6T3_9DEIN</name>
<dbReference type="OrthoDB" id="9772207at2"/>
<dbReference type="EC" id="3.2.1.170" evidence="6"/>
<dbReference type="Proteomes" id="UP000266178">
    <property type="component" value="Unassembled WGS sequence"/>
</dbReference>
<dbReference type="InterPro" id="IPR011330">
    <property type="entry name" value="Glyco_hydro/deAcase_b/a-brl"/>
</dbReference>
<dbReference type="AlphaFoldDB" id="A0A399F6T3"/>
<dbReference type="Gene3D" id="2.70.98.30">
    <property type="entry name" value="Golgi alpha-mannosidase II, domain 4"/>
    <property type="match status" value="1"/>
</dbReference>
<proteinExistence type="inferred from homology"/>
<dbReference type="GO" id="GO:0102546">
    <property type="term" value="F:mannosylglycerate hydrolase activity"/>
    <property type="evidence" value="ECO:0007669"/>
    <property type="project" value="UniProtKB-EC"/>
</dbReference>
<protein>
    <submittedName>
        <fullName evidence="6">Mannosylglycerate hydrolase</fullName>
        <ecNumber evidence="6">3.2.1.170</ecNumber>
    </submittedName>
</protein>
<evidence type="ECO:0000259" key="5">
    <source>
        <dbReference type="SMART" id="SM00872"/>
    </source>
</evidence>
<dbReference type="Pfam" id="PF09261">
    <property type="entry name" value="Alpha-mann_mid"/>
    <property type="match status" value="1"/>
</dbReference>
<comment type="similarity">
    <text evidence="1">Belongs to the glycosyl hydrolase 38 family.</text>
</comment>
<reference evidence="6 7" key="1">
    <citation type="submission" date="2018-08" db="EMBL/GenBank/DDBJ databases">
        <title>Meiothermus granaticius genome AF-68 sequencing project.</title>
        <authorList>
            <person name="Da Costa M.S."/>
            <person name="Albuquerque L."/>
            <person name="Raposo P."/>
            <person name="Froufe H.J.C."/>
            <person name="Barroso C.S."/>
            <person name="Egas C."/>
        </authorList>
    </citation>
    <scope>NUCLEOTIDE SEQUENCE [LARGE SCALE GENOMIC DNA]</scope>
    <source>
        <strain evidence="6 7">AF-68</strain>
    </source>
</reference>
<dbReference type="FunFam" id="1.20.1270.50:FF:000004">
    <property type="entry name" value="alpha-mannosidase 2C1 isoform X1"/>
    <property type="match status" value="1"/>
</dbReference>
<comment type="caution">
    <text evidence="6">The sequence shown here is derived from an EMBL/GenBank/DDBJ whole genome shotgun (WGS) entry which is preliminary data.</text>
</comment>
<dbReference type="InterPro" id="IPR000602">
    <property type="entry name" value="Glyco_hydro_38_N"/>
</dbReference>
<evidence type="ECO:0000313" key="6">
    <source>
        <dbReference type="EMBL" id="RIH91820.1"/>
    </source>
</evidence>
<dbReference type="InterPro" id="IPR041147">
    <property type="entry name" value="GH38_C"/>
</dbReference>
<evidence type="ECO:0000256" key="2">
    <source>
        <dbReference type="ARBA" id="ARBA00022723"/>
    </source>
</evidence>
<dbReference type="FunFam" id="3.20.110.10:FF:000002">
    <property type="entry name" value="alpha-mannosidase 2C1 isoform X1"/>
    <property type="match status" value="1"/>
</dbReference>
<dbReference type="GO" id="GO:0030246">
    <property type="term" value="F:carbohydrate binding"/>
    <property type="evidence" value="ECO:0007669"/>
    <property type="project" value="InterPro"/>
</dbReference>
<dbReference type="InterPro" id="IPR054723">
    <property type="entry name" value="Ams1-like_N"/>
</dbReference>
<dbReference type="Gene3D" id="1.20.1270.50">
    <property type="entry name" value="Glycoside hydrolase family 38, central domain"/>
    <property type="match status" value="1"/>
</dbReference>
<dbReference type="GO" id="GO:0004559">
    <property type="term" value="F:alpha-mannosidase activity"/>
    <property type="evidence" value="ECO:0007669"/>
    <property type="project" value="InterPro"/>
</dbReference>
<dbReference type="SUPFAM" id="SSF74650">
    <property type="entry name" value="Galactose mutarotase-like"/>
    <property type="match status" value="1"/>
</dbReference>
<organism evidence="6 7">
    <name type="scientific">Meiothermus granaticius NBRC 107808</name>
    <dbReference type="NCBI Taxonomy" id="1227551"/>
    <lineage>
        <taxon>Bacteria</taxon>
        <taxon>Thermotogati</taxon>
        <taxon>Deinococcota</taxon>
        <taxon>Deinococci</taxon>
        <taxon>Thermales</taxon>
        <taxon>Thermaceae</taxon>
        <taxon>Meiothermus</taxon>
    </lineage>
</organism>
<dbReference type="InterPro" id="IPR015341">
    <property type="entry name" value="Glyco_hydro_38_cen"/>
</dbReference>
<dbReference type="EMBL" id="QWLB01000031">
    <property type="protein sequence ID" value="RIH91820.1"/>
    <property type="molecule type" value="Genomic_DNA"/>
</dbReference>
<dbReference type="Gene3D" id="3.20.110.10">
    <property type="entry name" value="Glycoside hydrolase 38, N terminal domain"/>
    <property type="match status" value="1"/>
</dbReference>
<dbReference type="CDD" id="cd10789">
    <property type="entry name" value="GH38N_AMII_ER_cytosolic"/>
    <property type="match status" value="1"/>
</dbReference>
<keyword evidence="3 6" id="KW-0378">Hydrolase</keyword>
<dbReference type="Gene3D" id="2.60.40.2220">
    <property type="match status" value="1"/>
</dbReference>
<dbReference type="InterPro" id="IPR011013">
    <property type="entry name" value="Gal_mutarotase_sf_dom"/>
</dbReference>
<dbReference type="GO" id="GO:0046872">
    <property type="term" value="F:metal ion binding"/>
    <property type="evidence" value="ECO:0007669"/>
    <property type="project" value="UniProtKB-KW"/>
</dbReference>
<dbReference type="SUPFAM" id="SSF88713">
    <property type="entry name" value="Glycoside hydrolase/deacetylase"/>
    <property type="match status" value="1"/>
</dbReference>
<dbReference type="SUPFAM" id="SSF88688">
    <property type="entry name" value="Families 57/38 glycoside transferase middle domain"/>
    <property type="match status" value="1"/>
</dbReference>
<evidence type="ECO:0000256" key="1">
    <source>
        <dbReference type="ARBA" id="ARBA00009792"/>
    </source>
</evidence>
<dbReference type="Pfam" id="PF17677">
    <property type="entry name" value="Glyco_hydro38C2"/>
    <property type="match status" value="1"/>
</dbReference>
<dbReference type="PANTHER" id="PTHR46017:SF1">
    <property type="entry name" value="ALPHA-MANNOSIDASE 2C1"/>
    <property type="match status" value="1"/>
</dbReference>
<dbReference type="Pfam" id="PF07748">
    <property type="entry name" value="Glyco_hydro_38C"/>
    <property type="match status" value="1"/>
</dbReference>
<dbReference type="Pfam" id="PF01074">
    <property type="entry name" value="Glyco_hydro_38N"/>
    <property type="match status" value="1"/>
</dbReference>
<dbReference type="InterPro" id="IPR037094">
    <property type="entry name" value="Glyco_hydro_38_cen_sf"/>
</dbReference>
<dbReference type="PANTHER" id="PTHR46017">
    <property type="entry name" value="ALPHA-MANNOSIDASE 2C1"/>
    <property type="match status" value="1"/>
</dbReference>
<evidence type="ECO:0000256" key="4">
    <source>
        <dbReference type="ARBA" id="ARBA00023295"/>
    </source>
</evidence>
<sequence length="1060" mass="119218">MDTDKPTEQTLRRLEHRLIELSAWRNRFGLPLEGRFQAAGSKPGVLVREGDPWPGRSLPVQIKFRAQVPKAWAGLPVSVRLWLGGEAKLSANGKLIGGLNPYHKEYPLLEKARGNETFELELEAVPKGLFGTPNLSPRIEEARLVVPDLPVRAFHEDLAAALDAAKYLATHSRPEIAALIAEAIEAALVGLELPRSPTANYLARIVQAPEAAAVQASIWDEWRFEAEPVQLPEAVRIGLPARRQALRAALEALKSRYPAEGQLWLTGHAHIDLAWLWPFSETRRKVQRTFGTMLTLMERYPWFHFNQSSAQAYAFVEEDDPELFQRIQARVKEGRWDVVGGMWVEPDGNLLSGESWARQLLYGQRYFQQRFGRRAKVCWLPDTFGYTANLPQMLQQGGIPYFFTTKLNWNETNPFPYDLYQWEGLDGSRVIAHSFLNPNQGYNGNVLAYDLGETWRNFKGKRYHDTSLFSIGWGDGGGGPTFEMLERFERLQDFPGLPRLEMGRVEAFYQQVEQRVQTADLPVWVGEQYLELHRGTYTTQSQTKWLHRRLEHTLVEAEAASTLAHILQGAAYPQAELYAAWTTLLKHHFHDVLPGSSVHQVYQEAVRDLGATLEAAQALRHTALERLSTSVGVEGPTKAKVVVWNLTLEDRPLRLRLPRPAKGAFRLLAPGGVEVAYQEQDGEILLASEDLQVPGLGYLALAVVAGTPAKVPSDLEASSRTLENRYLRVRVGADGTLESVYDKAAGREVLAGPGNQLWAYTDIPREWDAWEVDAAYAKDGQELKATQPPRLVRKGLLEASIAVERGMEGVRVTQEYRLRAGSRRLEVHTHLRWERRRTLLRAYFPLALRAHEAWFETAYGAVARPTHTNTSWDAARFEVSAHRWASLDEAGYGVSLLNDGKYGHSARGHTLGLTLLRSPVYPDPYAEEGEHHFTYALFPHIGDWRGETLLEAQDLNAPLQALTLPAQGGDWPARRKLLRVDPPGLRLSALKKQEEGRGVVLRVYEALGGRGSAQLFAEWEVQAAHTVNFLEERQGSLKPKGGQAVFTYTPYQVVSLELKQ</sequence>
<dbReference type="InterPro" id="IPR011682">
    <property type="entry name" value="Glyco_hydro_38_C"/>
</dbReference>
<dbReference type="GO" id="GO:0009313">
    <property type="term" value="P:oligosaccharide catabolic process"/>
    <property type="evidence" value="ECO:0007669"/>
    <property type="project" value="TreeGrafter"/>
</dbReference>
<dbReference type="SMART" id="SM00872">
    <property type="entry name" value="Alpha-mann_mid"/>
    <property type="match status" value="1"/>
</dbReference>
<dbReference type="InterPro" id="IPR027291">
    <property type="entry name" value="Glyco_hydro_38_N_sf"/>
</dbReference>
<dbReference type="Pfam" id="PF22907">
    <property type="entry name" value="Ams1-like_1st"/>
    <property type="match status" value="1"/>
</dbReference>
<keyword evidence="7" id="KW-1185">Reference proteome</keyword>
<dbReference type="InterPro" id="IPR028995">
    <property type="entry name" value="Glyco_hydro_57/38_cen_sf"/>
</dbReference>
<keyword evidence="4 6" id="KW-0326">Glycosidase</keyword>
<feature type="domain" description="Glycoside hydrolase family 38 central" evidence="5">
    <location>
        <begin position="531"/>
        <end position="609"/>
    </location>
</feature>
<dbReference type="GO" id="GO:0006013">
    <property type="term" value="P:mannose metabolic process"/>
    <property type="evidence" value="ECO:0007669"/>
    <property type="project" value="InterPro"/>
</dbReference>
<dbReference type="FunFam" id="2.70.98.30:FF:000010">
    <property type="entry name" value="Cytosolic alpha-mannosidase"/>
    <property type="match status" value="1"/>
</dbReference>
<evidence type="ECO:0000313" key="7">
    <source>
        <dbReference type="Proteomes" id="UP000266178"/>
    </source>
</evidence>